<keyword evidence="3" id="KW-1185">Reference proteome</keyword>
<comment type="caution">
    <text evidence="2">The sequence shown here is derived from an EMBL/GenBank/DDBJ whole genome shotgun (WGS) entry which is preliminary data.</text>
</comment>
<evidence type="ECO:0000313" key="3">
    <source>
        <dbReference type="Proteomes" id="UP000294927"/>
    </source>
</evidence>
<accession>A0A4V3FQX7</accession>
<name>A0A4V3FQX7_9PSEU</name>
<dbReference type="Proteomes" id="UP000294927">
    <property type="component" value="Unassembled WGS sequence"/>
</dbReference>
<organism evidence="2 3">
    <name type="scientific">Actinophytocola oryzae</name>
    <dbReference type="NCBI Taxonomy" id="502181"/>
    <lineage>
        <taxon>Bacteria</taxon>
        <taxon>Bacillati</taxon>
        <taxon>Actinomycetota</taxon>
        <taxon>Actinomycetes</taxon>
        <taxon>Pseudonocardiales</taxon>
        <taxon>Pseudonocardiaceae</taxon>
    </lineage>
</organism>
<protein>
    <submittedName>
        <fullName evidence="2">Uncharacterized protein</fullName>
    </submittedName>
</protein>
<evidence type="ECO:0000313" key="2">
    <source>
        <dbReference type="EMBL" id="TDV41401.1"/>
    </source>
</evidence>
<proteinExistence type="predicted"/>
<evidence type="ECO:0000256" key="1">
    <source>
        <dbReference type="SAM" id="MobiDB-lite"/>
    </source>
</evidence>
<sequence>MSERNESVEAIDDMDGLDLLIPAPRRSQENAGVR</sequence>
<gene>
    <name evidence="2" type="ORF">CLV71_12091</name>
</gene>
<dbReference type="AlphaFoldDB" id="A0A4V3FQX7"/>
<feature type="region of interest" description="Disordered" evidence="1">
    <location>
        <begin position="1"/>
        <end position="34"/>
    </location>
</feature>
<reference evidence="2 3" key="1">
    <citation type="submission" date="2019-03" db="EMBL/GenBank/DDBJ databases">
        <title>Genomic Encyclopedia of Archaeal and Bacterial Type Strains, Phase II (KMG-II): from individual species to whole genera.</title>
        <authorList>
            <person name="Goeker M."/>
        </authorList>
    </citation>
    <scope>NUCLEOTIDE SEQUENCE [LARGE SCALE GENOMIC DNA]</scope>
    <source>
        <strain evidence="2 3">DSM 45499</strain>
    </source>
</reference>
<dbReference type="EMBL" id="SOCP01000020">
    <property type="protein sequence ID" value="TDV41401.1"/>
    <property type="molecule type" value="Genomic_DNA"/>
</dbReference>